<proteinExistence type="inferred from homology"/>
<comment type="function">
    <text evidence="3">Component of the exocyst complex.</text>
</comment>
<keyword evidence="4" id="KW-0812">Transmembrane</keyword>
<keyword evidence="3" id="KW-0653">Protein transport</keyword>
<dbReference type="SUPFAM" id="SSF74788">
    <property type="entry name" value="Cullin repeat-like"/>
    <property type="match status" value="1"/>
</dbReference>
<feature type="transmembrane region" description="Helical" evidence="4">
    <location>
        <begin position="15"/>
        <end position="33"/>
    </location>
</feature>
<dbReference type="GO" id="GO:0005546">
    <property type="term" value="F:phosphatidylinositol-4,5-bisphosphate binding"/>
    <property type="evidence" value="ECO:0007669"/>
    <property type="project" value="InterPro"/>
</dbReference>
<evidence type="ECO:0000259" key="5">
    <source>
        <dbReference type="Pfam" id="PF03081"/>
    </source>
</evidence>
<feature type="transmembrane region" description="Helical" evidence="4">
    <location>
        <begin position="76"/>
        <end position="102"/>
    </location>
</feature>
<dbReference type="GO" id="GO:0015031">
    <property type="term" value="P:protein transport"/>
    <property type="evidence" value="ECO:0007669"/>
    <property type="project" value="UniProtKB-KW"/>
</dbReference>
<sequence length="602" mass="69652">MSFAYKFHVSWSHLWKAQVSFLGFMLISCSSFLYDQKVNGNPDMFSLVSSVAFAIMFLSLSRQVDFGFEVDLFNFFLGYFLVQLMKIHIALIFLGASICYFFTCLRSYLDNKQPLNGSNVAHSVVQIALEIEDGRNTVNKKENLYLILGIEEKREDMVIFPIDMEENIRTAIFEKAGYDEECYNVYLTWRRQILAEKMRKIDMQKLLIKEIKGVPLDYLQKKIQRWIMSFEYSIRILFSEERNLSNSVFVECSSSSNYADLCFMELCRAPMTLLLDFANAVANSAGSPLRLFRLLKVFEALKEMLPEIETLFSDECGGVAIRDEAIGILARLREAIRSVFADLETLICKNEISVGIVNGGGIHPITYYVMNYLGAACKSLMTLEQVFENNNNNHGVEFYLARILLLLEQSLKAKSKEMYKDSTLGLVFLMNNYTYMVNCVKHSKLGELLGENWIKNHIVAKFRQCFKIYKANSWDQVFRGKLISEFVLKFVEICDVQSCWIIFDDHLRRKIRNNLKETLLARFKSVIEGSQENINICGDFGFGVRDIVAGIDKLFKGRDELKNHREIHPTWTTALHEHNIKDFHKHWKKHGQKTFIGSSYPM</sequence>
<organism evidence="6 7">
    <name type="scientific">Arachis hypogaea</name>
    <name type="common">Peanut</name>
    <dbReference type="NCBI Taxonomy" id="3818"/>
    <lineage>
        <taxon>Eukaryota</taxon>
        <taxon>Viridiplantae</taxon>
        <taxon>Streptophyta</taxon>
        <taxon>Embryophyta</taxon>
        <taxon>Tracheophyta</taxon>
        <taxon>Spermatophyta</taxon>
        <taxon>Magnoliopsida</taxon>
        <taxon>eudicotyledons</taxon>
        <taxon>Gunneridae</taxon>
        <taxon>Pentapetalae</taxon>
        <taxon>rosids</taxon>
        <taxon>fabids</taxon>
        <taxon>Fabales</taxon>
        <taxon>Fabaceae</taxon>
        <taxon>Papilionoideae</taxon>
        <taxon>50 kb inversion clade</taxon>
        <taxon>dalbergioids sensu lato</taxon>
        <taxon>Dalbergieae</taxon>
        <taxon>Pterocarpus clade</taxon>
        <taxon>Arachis</taxon>
    </lineage>
</organism>
<dbReference type="PANTHER" id="PTHR12542:SF96">
    <property type="entry name" value="EXOCYST COMPLEX COMPONENT EXO70B1"/>
    <property type="match status" value="1"/>
</dbReference>
<name>A0A445AML6_ARAHY</name>
<keyword evidence="2 3" id="KW-0813">Transport</keyword>
<gene>
    <name evidence="6" type="ORF">Ahy_B01g051693</name>
</gene>
<evidence type="ECO:0000313" key="7">
    <source>
        <dbReference type="Proteomes" id="UP000289738"/>
    </source>
</evidence>
<dbReference type="GO" id="GO:0000145">
    <property type="term" value="C:exocyst"/>
    <property type="evidence" value="ECO:0007669"/>
    <property type="project" value="InterPro"/>
</dbReference>
<evidence type="ECO:0000256" key="1">
    <source>
        <dbReference type="ARBA" id="ARBA00006756"/>
    </source>
</evidence>
<dbReference type="Pfam" id="PF03081">
    <property type="entry name" value="Exo70_C"/>
    <property type="match status" value="1"/>
</dbReference>
<keyword evidence="4" id="KW-1133">Transmembrane helix</keyword>
<dbReference type="STRING" id="3818.A0A445AML6"/>
<dbReference type="GO" id="GO:0006887">
    <property type="term" value="P:exocytosis"/>
    <property type="evidence" value="ECO:0007669"/>
    <property type="project" value="UniProtKB-KW"/>
</dbReference>
<keyword evidence="7" id="KW-1185">Reference proteome</keyword>
<dbReference type="InterPro" id="IPR004140">
    <property type="entry name" value="Exo70"/>
</dbReference>
<protein>
    <recommendedName>
        <fullName evidence="3">Exocyst subunit Exo70 family protein</fullName>
    </recommendedName>
</protein>
<keyword evidence="3" id="KW-0268">Exocytosis</keyword>
<dbReference type="PROSITE" id="PS51257">
    <property type="entry name" value="PROKAR_LIPOPROTEIN"/>
    <property type="match status" value="1"/>
</dbReference>
<comment type="caution">
    <text evidence="6">The sequence shown here is derived from an EMBL/GenBank/DDBJ whole genome shotgun (WGS) entry which is preliminary data.</text>
</comment>
<dbReference type="Proteomes" id="UP000289738">
    <property type="component" value="Chromosome B01"/>
</dbReference>
<feature type="domain" description="Exocyst complex subunit Exo70 C-terminal" evidence="5">
    <location>
        <begin position="225"/>
        <end position="526"/>
    </location>
</feature>
<dbReference type="InterPro" id="IPR046364">
    <property type="entry name" value="Exo70_C"/>
</dbReference>
<dbReference type="InterPro" id="IPR016159">
    <property type="entry name" value="Cullin_repeat-like_dom_sf"/>
</dbReference>
<keyword evidence="4" id="KW-0472">Membrane</keyword>
<evidence type="ECO:0000256" key="2">
    <source>
        <dbReference type="ARBA" id="ARBA00022448"/>
    </source>
</evidence>
<evidence type="ECO:0000313" key="6">
    <source>
        <dbReference type="EMBL" id="RYR27669.1"/>
    </source>
</evidence>
<feature type="transmembrane region" description="Helical" evidence="4">
    <location>
        <begin position="45"/>
        <end position="64"/>
    </location>
</feature>
<comment type="similarity">
    <text evidence="1 3">Belongs to the EXO70 family.</text>
</comment>
<dbReference type="AlphaFoldDB" id="A0A445AML6"/>
<evidence type="ECO:0000256" key="3">
    <source>
        <dbReference type="RuleBase" id="RU365026"/>
    </source>
</evidence>
<dbReference type="Gene3D" id="1.20.1280.170">
    <property type="entry name" value="Exocyst complex component Exo70"/>
    <property type="match status" value="1"/>
</dbReference>
<evidence type="ECO:0000256" key="4">
    <source>
        <dbReference type="SAM" id="Phobius"/>
    </source>
</evidence>
<dbReference type="PANTHER" id="PTHR12542">
    <property type="entry name" value="EXOCYST COMPLEX PROTEIN EXO70"/>
    <property type="match status" value="1"/>
</dbReference>
<reference evidence="6 7" key="1">
    <citation type="submission" date="2019-01" db="EMBL/GenBank/DDBJ databases">
        <title>Sequencing of cultivated peanut Arachis hypogaea provides insights into genome evolution and oil improvement.</title>
        <authorList>
            <person name="Chen X."/>
        </authorList>
    </citation>
    <scope>NUCLEOTIDE SEQUENCE [LARGE SCALE GENOMIC DNA]</scope>
    <source>
        <strain evidence="7">cv. Fuhuasheng</strain>
        <tissue evidence="6">Leaves</tissue>
    </source>
</reference>
<dbReference type="EMBL" id="SDMP01000011">
    <property type="protein sequence ID" value="RYR27669.1"/>
    <property type="molecule type" value="Genomic_DNA"/>
</dbReference>
<accession>A0A445AML6</accession>